<accession>A0AAN8S5F2</accession>
<dbReference type="Proteomes" id="UP001372834">
    <property type="component" value="Unassembled WGS sequence"/>
</dbReference>
<evidence type="ECO:0000313" key="1">
    <source>
        <dbReference type="EMBL" id="KAK6629377.1"/>
    </source>
</evidence>
<dbReference type="EMBL" id="JAWJWE010000036">
    <property type="protein sequence ID" value="KAK6629377.1"/>
    <property type="molecule type" value="Genomic_DNA"/>
</dbReference>
<name>A0AAN8S5F2_POLSC</name>
<reference evidence="1 2" key="1">
    <citation type="submission" date="2023-10" db="EMBL/GenBank/DDBJ databases">
        <title>Genomes of two closely related lineages of the louse Polyplax serrata with different host specificities.</title>
        <authorList>
            <person name="Martinu J."/>
            <person name="Tarabai H."/>
            <person name="Stefka J."/>
            <person name="Hypsa V."/>
        </authorList>
    </citation>
    <scope>NUCLEOTIDE SEQUENCE [LARGE SCALE GENOMIC DNA]</scope>
    <source>
        <strain evidence="1">HR10_N</strain>
    </source>
</reference>
<evidence type="ECO:0000313" key="2">
    <source>
        <dbReference type="Proteomes" id="UP001372834"/>
    </source>
</evidence>
<organism evidence="1 2">
    <name type="scientific">Polyplax serrata</name>
    <name type="common">Common mouse louse</name>
    <dbReference type="NCBI Taxonomy" id="468196"/>
    <lineage>
        <taxon>Eukaryota</taxon>
        <taxon>Metazoa</taxon>
        <taxon>Ecdysozoa</taxon>
        <taxon>Arthropoda</taxon>
        <taxon>Hexapoda</taxon>
        <taxon>Insecta</taxon>
        <taxon>Pterygota</taxon>
        <taxon>Neoptera</taxon>
        <taxon>Paraneoptera</taxon>
        <taxon>Psocodea</taxon>
        <taxon>Troctomorpha</taxon>
        <taxon>Phthiraptera</taxon>
        <taxon>Anoplura</taxon>
        <taxon>Polyplacidae</taxon>
        <taxon>Polyplax</taxon>
    </lineage>
</organism>
<protein>
    <submittedName>
        <fullName evidence="1">Uncharacterized protein</fullName>
    </submittedName>
</protein>
<gene>
    <name evidence="1" type="ORF">RUM43_003194</name>
</gene>
<comment type="caution">
    <text evidence="1">The sequence shown here is derived from an EMBL/GenBank/DDBJ whole genome shotgun (WGS) entry which is preliminary data.</text>
</comment>
<sequence length="92" mass="10464">MDASNGQTDLVRKQSHRVVGRRGRITDGGLLRSPGFTKDFNGVEHLAIPAYDTVLREKDRQKWRRKHRTDEQLLGANRKKRALEQIAASRAG</sequence>
<proteinExistence type="predicted"/>
<dbReference type="AlphaFoldDB" id="A0AAN8S5F2"/>